<dbReference type="SUPFAM" id="SSF46955">
    <property type="entry name" value="Putative DNA-binding domain"/>
    <property type="match status" value="2"/>
</dbReference>
<dbReference type="AlphaFoldDB" id="A0A4D6WK45"/>
<organism evidence="12">
    <name type="scientific">Antithamnionella ternifolia</name>
    <dbReference type="NCBI Taxonomy" id="207919"/>
    <lineage>
        <taxon>Eukaryota</taxon>
        <taxon>Rhodophyta</taxon>
        <taxon>Florideophyceae</taxon>
        <taxon>Rhodymeniophycidae</taxon>
        <taxon>Ceramiales</taxon>
        <taxon>Ceramiaceae</taxon>
        <taxon>Antithamnionella</taxon>
    </lineage>
</organism>
<dbReference type="SMART" id="SM00896">
    <property type="entry name" value="FDX-ACB"/>
    <property type="match status" value="1"/>
</dbReference>
<evidence type="ECO:0000256" key="6">
    <source>
        <dbReference type="ARBA" id="ARBA00022840"/>
    </source>
</evidence>
<keyword evidence="9" id="KW-0030">Aminoacyl-tRNA synthetase</keyword>
<dbReference type="GO" id="GO:0003723">
    <property type="term" value="F:RNA binding"/>
    <property type="evidence" value="ECO:0007669"/>
    <property type="project" value="InterPro"/>
</dbReference>
<dbReference type="InterPro" id="IPR009061">
    <property type="entry name" value="DNA-bd_dom_put_sf"/>
</dbReference>
<dbReference type="EMBL" id="MK814608">
    <property type="protein sequence ID" value="QCI03966.1"/>
    <property type="molecule type" value="Genomic_DNA"/>
</dbReference>
<dbReference type="Pfam" id="PF17759">
    <property type="entry name" value="tRNA_synthFbeta"/>
    <property type="match status" value="1"/>
</dbReference>
<dbReference type="GO" id="GO:0004826">
    <property type="term" value="F:phenylalanine-tRNA ligase activity"/>
    <property type="evidence" value="ECO:0007669"/>
    <property type="project" value="UniProtKB-EC"/>
</dbReference>
<dbReference type="SMART" id="SM00874">
    <property type="entry name" value="B5"/>
    <property type="match status" value="1"/>
</dbReference>
<dbReference type="Pfam" id="PF03484">
    <property type="entry name" value="B5"/>
    <property type="match status" value="1"/>
</dbReference>
<dbReference type="PROSITE" id="PS51447">
    <property type="entry name" value="FDX_ACB"/>
    <property type="match status" value="1"/>
</dbReference>
<dbReference type="InterPro" id="IPR045060">
    <property type="entry name" value="Phe-tRNA-ligase_IIc_bsu"/>
</dbReference>
<dbReference type="SUPFAM" id="SSF56037">
    <property type="entry name" value="PheT/TilS domain"/>
    <property type="match status" value="1"/>
</dbReference>
<dbReference type="Gene3D" id="3.30.930.10">
    <property type="entry name" value="Bira Bifunctional Protein, Domain 2"/>
    <property type="match status" value="1"/>
</dbReference>
<reference evidence="12" key="1">
    <citation type="journal article" date="2019" name="Mol. Phylogenet. Evol.">
        <title>Morphological evolution and classification of the red algal order Ceramiales inferred using plastid phylogenomics.</title>
        <authorList>
            <person name="Diaz-Tapia P."/>
            <person name="Pasella M.M."/>
            <person name="Verbruggen H."/>
            <person name="Maggs C.A."/>
        </authorList>
    </citation>
    <scope>NUCLEOTIDE SEQUENCE</scope>
    <source>
        <strain evidence="12">PD2956</strain>
    </source>
</reference>
<feature type="domain" description="B5" evidence="11">
    <location>
        <begin position="257"/>
        <end position="341"/>
    </location>
</feature>
<dbReference type="Pfam" id="PF03147">
    <property type="entry name" value="FDX-ACB"/>
    <property type="match status" value="1"/>
</dbReference>
<evidence type="ECO:0000256" key="2">
    <source>
        <dbReference type="ARBA" id="ARBA00012814"/>
    </source>
</evidence>
<accession>A0A4D6WK45</accession>
<dbReference type="InterPro" id="IPR036690">
    <property type="entry name" value="Fdx_antiC-bd_sf"/>
</dbReference>
<feature type="domain" description="FDX-ACB" evidence="10">
    <location>
        <begin position="584"/>
        <end position="670"/>
    </location>
</feature>
<dbReference type="SUPFAM" id="SSF55681">
    <property type="entry name" value="Class II aaRS and biotin synthetases"/>
    <property type="match status" value="1"/>
</dbReference>
<evidence type="ECO:0000256" key="3">
    <source>
        <dbReference type="ARBA" id="ARBA00022598"/>
    </source>
</evidence>
<keyword evidence="4" id="KW-0479">Metal-binding</keyword>
<evidence type="ECO:0000256" key="9">
    <source>
        <dbReference type="ARBA" id="ARBA00023146"/>
    </source>
</evidence>
<keyword evidence="12" id="KW-0934">Plastid</keyword>
<dbReference type="Pfam" id="PF03483">
    <property type="entry name" value="B3_4"/>
    <property type="match status" value="1"/>
</dbReference>
<dbReference type="PANTHER" id="PTHR10947:SF0">
    <property type="entry name" value="PHENYLALANINE--TRNA LIGASE BETA SUBUNIT"/>
    <property type="match status" value="1"/>
</dbReference>
<evidence type="ECO:0000256" key="7">
    <source>
        <dbReference type="ARBA" id="ARBA00022842"/>
    </source>
</evidence>
<keyword evidence="6" id="KW-0067">ATP-binding</keyword>
<keyword evidence="3 12" id="KW-0436">Ligase</keyword>
<geneLocation type="plastid" evidence="12"/>
<sequence length="670" mass="79179">MKFSWQSLNHFIDLKNIDFNNLINKLPLIGFEVENIENTIIKGDKIIELSVTANRQDMLSIIGLARELSCILQQRLKKYITYSQYNSTKVMYSEILNLDNIKTLTSIRVNIIKNIQITRSPSWLQKTLSNCDICLSHLLDDIQNFIQLKWGQKILIFNISNINENKNYIKIHNQYLQYNNINLVNLSQNIDQVNNIYTNSTNIVTISSLLICNYSRKNDNNNNEDSINAYNETLYLIASLAKGSIGQTYYYSQTKIINKKNLNINKLFIQKTLGPIKQKSKYISKQNIYKILYQLNFYPNYNKYTKNFAVTIPTYRKQDLSRTIDIVEEIGRLYGYEKFLDQLPKHETKGNISKQYILIKNIRKYFRSIGLHEVINSSLNNNYQNLNKYLNTEKDSVYLYNPLSEDQLTLRENLIRSIFINKTYNTKHKNDNTEIFEIGRTFDKNIHTDKLNENILLTGILNNNNFIKKSWKDKTSELTWFHAKGILEELFEKIQIKIEWETINQTNVYYLDNIHHNYFNIDKTTLIRHTQTQDIIGIMGQLNSKLCKNFIEKNNIYMFEIKINILLKNQIVQNHLKYNFSTYSIYPKVSRDISIKINKEQTIKQIKNLIYQTKPNLIENITIFNEYNSVIDNKRNIGIRITYRSLNKTIDSNEIKNIDLSLSKFIKLYQ</sequence>
<proteinExistence type="predicted"/>
<dbReference type="InterPro" id="IPR045864">
    <property type="entry name" value="aa-tRNA-synth_II/BPL/LPL"/>
</dbReference>
<dbReference type="PROSITE" id="PS51483">
    <property type="entry name" value="B5"/>
    <property type="match status" value="1"/>
</dbReference>
<dbReference type="PANTHER" id="PTHR10947">
    <property type="entry name" value="PHENYLALANYL-TRNA SYNTHETASE BETA CHAIN AND LEUCINE-RICH REPEAT-CONTAINING PROTEIN 47"/>
    <property type="match status" value="1"/>
</dbReference>
<evidence type="ECO:0000256" key="4">
    <source>
        <dbReference type="ARBA" id="ARBA00022723"/>
    </source>
</evidence>
<dbReference type="InterPro" id="IPR005146">
    <property type="entry name" value="B3/B4_tRNA-bd"/>
</dbReference>
<gene>
    <name evidence="12" type="primary">syfB</name>
</gene>
<keyword evidence="7" id="KW-0460">Magnesium</keyword>
<evidence type="ECO:0000259" key="11">
    <source>
        <dbReference type="PROSITE" id="PS51483"/>
    </source>
</evidence>
<dbReference type="InterPro" id="IPR005147">
    <property type="entry name" value="tRNA_synthase_B5-dom"/>
</dbReference>
<evidence type="ECO:0000256" key="5">
    <source>
        <dbReference type="ARBA" id="ARBA00022741"/>
    </source>
</evidence>
<evidence type="ECO:0000256" key="8">
    <source>
        <dbReference type="ARBA" id="ARBA00022917"/>
    </source>
</evidence>
<dbReference type="EC" id="6.1.1.20" evidence="2"/>
<dbReference type="InterPro" id="IPR005121">
    <property type="entry name" value="Fdx_antiC-bd"/>
</dbReference>
<dbReference type="SUPFAM" id="SSF54991">
    <property type="entry name" value="Anticodon-binding domain of PheRS"/>
    <property type="match status" value="1"/>
</dbReference>
<evidence type="ECO:0000259" key="10">
    <source>
        <dbReference type="PROSITE" id="PS51447"/>
    </source>
</evidence>
<dbReference type="GO" id="GO:0005524">
    <property type="term" value="F:ATP binding"/>
    <property type="evidence" value="ECO:0007669"/>
    <property type="project" value="UniProtKB-KW"/>
</dbReference>
<protein>
    <recommendedName>
        <fullName evidence="2">phenylalanine--tRNA ligase</fullName>
        <ecNumber evidence="2">6.1.1.20</ecNumber>
    </recommendedName>
</protein>
<comment type="cofactor">
    <cofactor evidence="1">
        <name>Mg(2+)</name>
        <dbReference type="ChEBI" id="CHEBI:18420"/>
    </cofactor>
</comment>
<keyword evidence="5" id="KW-0547">Nucleotide-binding</keyword>
<name>A0A4D6WK45_9FLOR</name>
<dbReference type="Gene3D" id="3.50.40.10">
    <property type="entry name" value="Phenylalanyl-trna Synthetase, Chain B, domain 3"/>
    <property type="match status" value="1"/>
</dbReference>
<reference evidence="12" key="2">
    <citation type="submission" date="2019-04" db="EMBL/GenBank/DDBJ databases">
        <authorList>
            <person name="Pasella M."/>
        </authorList>
    </citation>
    <scope>NUCLEOTIDE SEQUENCE</scope>
    <source>
        <strain evidence="12">PD2956</strain>
    </source>
</reference>
<dbReference type="GO" id="GO:0000287">
    <property type="term" value="F:magnesium ion binding"/>
    <property type="evidence" value="ECO:0007669"/>
    <property type="project" value="InterPro"/>
</dbReference>
<keyword evidence="8" id="KW-0648">Protein biosynthesis</keyword>
<dbReference type="Gene3D" id="3.30.70.380">
    <property type="entry name" value="Ferrodoxin-fold anticodon-binding domain"/>
    <property type="match status" value="1"/>
</dbReference>
<evidence type="ECO:0000256" key="1">
    <source>
        <dbReference type="ARBA" id="ARBA00001946"/>
    </source>
</evidence>
<dbReference type="GO" id="GO:0009328">
    <property type="term" value="C:phenylalanine-tRNA ligase complex"/>
    <property type="evidence" value="ECO:0007669"/>
    <property type="project" value="TreeGrafter"/>
</dbReference>
<dbReference type="InterPro" id="IPR020825">
    <property type="entry name" value="Phe-tRNA_synthase-like_B3/B4"/>
</dbReference>
<dbReference type="GO" id="GO:0006432">
    <property type="term" value="P:phenylalanyl-tRNA aminoacylation"/>
    <property type="evidence" value="ECO:0007669"/>
    <property type="project" value="InterPro"/>
</dbReference>
<evidence type="ECO:0000313" key="12">
    <source>
        <dbReference type="EMBL" id="QCI03966.1"/>
    </source>
</evidence>
<dbReference type="InterPro" id="IPR041616">
    <property type="entry name" value="PheRS_beta_core"/>
</dbReference>
<dbReference type="Gene3D" id="3.30.56.10">
    <property type="match status" value="2"/>
</dbReference>